<accession>A0A017TDW3</accession>
<feature type="signal peptide" evidence="1">
    <location>
        <begin position="1"/>
        <end position="27"/>
    </location>
</feature>
<dbReference type="PANTHER" id="PTHR36507:SF1">
    <property type="entry name" value="BLL1555 PROTEIN"/>
    <property type="match status" value="1"/>
</dbReference>
<gene>
    <name evidence="2" type="ORF">CAP_1503</name>
</gene>
<keyword evidence="1" id="KW-0732">Signal</keyword>
<evidence type="ECO:0000313" key="2">
    <source>
        <dbReference type="EMBL" id="EYF06806.1"/>
    </source>
</evidence>
<sequence length="230" mass="24136">MRSRHLAAAVLAGLFVTLSRGSHVVSAAGDSAGPSGTVTGTVTVLKDGAPRADRSGIVVYLEGAPGPLVAAKGRAIQQKDLAFVPGVMVVTTGTTLEFPNEDKVFHNVFSVSKAARFDLGLYKSGSSKSVTLKNPGVVDVYCNIHPQMAARIKVVDTGYHAMTDANGRFQIKGVPVGTYPIVAWPAYGEEQRGTVTVTAGGLAALDLSVVEGKPSKRHLRKDGTPYGRYK</sequence>
<dbReference type="Pfam" id="PF13620">
    <property type="entry name" value="CarboxypepD_reg"/>
    <property type="match status" value="1"/>
</dbReference>
<organism evidence="2 3">
    <name type="scientific">Chondromyces apiculatus DSM 436</name>
    <dbReference type="NCBI Taxonomy" id="1192034"/>
    <lineage>
        <taxon>Bacteria</taxon>
        <taxon>Pseudomonadati</taxon>
        <taxon>Myxococcota</taxon>
        <taxon>Polyangia</taxon>
        <taxon>Polyangiales</taxon>
        <taxon>Polyangiaceae</taxon>
        <taxon>Chondromyces</taxon>
    </lineage>
</organism>
<dbReference type="STRING" id="1192034.CAP_1503"/>
<dbReference type="GO" id="GO:0009055">
    <property type="term" value="F:electron transfer activity"/>
    <property type="evidence" value="ECO:0007669"/>
    <property type="project" value="InterPro"/>
</dbReference>
<dbReference type="Gene3D" id="2.60.40.420">
    <property type="entry name" value="Cupredoxins - blue copper proteins"/>
    <property type="match status" value="1"/>
</dbReference>
<dbReference type="AlphaFoldDB" id="A0A017TDW3"/>
<dbReference type="GO" id="GO:0005507">
    <property type="term" value="F:copper ion binding"/>
    <property type="evidence" value="ECO:0007669"/>
    <property type="project" value="InterPro"/>
</dbReference>
<dbReference type="OrthoDB" id="9772097at2"/>
<dbReference type="InterPro" id="IPR052721">
    <property type="entry name" value="ET_Amicyanin"/>
</dbReference>
<dbReference type="RefSeq" id="WP_156040669.1">
    <property type="nucleotide sequence ID" value="NZ_ASRX01000014.1"/>
</dbReference>
<reference evidence="2 3" key="1">
    <citation type="submission" date="2013-05" db="EMBL/GenBank/DDBJ databases">
        <title>Genome assembly of Chondromyces apiculatus DSM 436.</title>
        <authorList>
            <person name="Sharma G."/>
            <person name="Khatri I."/>
            <person name="Kaur C."/>
            <person name="Mayilraj S."/>
            <person name="Subramanian S."/>
        </authorList>
    </citation>
    <scope>NUCLEOTIDE SEQUENCE [LARGE SCALE GENOMIC DNA]</scope>
    <source>
        <strain evidence="2 3">DSM 436</strain>
    </source>
</reference>
<protein>
    <recommendedName>
        <fullName evidence="4">Blue (type 1) copper domain-containing protein</fullName>
    </recommendedName>
</protein>
<feature type="chain" id="PRO_5001497169" description="Blue (type 1) copper domain-containing protein" evidence="1">
    <location>
        <begin position="28"/>
        <end position="230"/>
    </location>
</feature>
<dbReference type="InterPro" id="IPR008969">
    <property type="entry name" value="CarboxyPept-like_regulatory"/>
</dbReference>
<dbReference type="PANTHER" id="PTHR36507">
    <property type="entry name" value="BLL1555 PROTEIN"/>
    <property type="match status" value="1"/>
</dbReference>
<evidence type="ECO:0008006" key="4">
    <source>
        <dbReference type="Google" id="ProtNLM"/>
    </source>
</evidence>
<dbReference type="SUPFAM" id="SSF49464">
    <property type="entry name" value="Carboxypeptidase regulatory domain-like"/>
    <property type="match status" value="1"/>
</dbReference>
<dbReference type="Proteomes" id="UP000019678">
    <property type="component" value="Unassembled WGS sequence"/>
</dbReference>
<evidence type="ECO:0000256" key="1">
    <source>
        <dbReference type="SAM" id="SignalP"/>
    </source>
</evidence>
<proteinExistence type="predicted"/>
<dbReference type="eggNOG" id="COG3794">
    <property type="taxonomic scope" value="Bacteria"/>
</dbReference>
<dbReference type="EMBL" id="ASRX01000014">
    <property type="protein sequence ID" value="EYF06806.1"/>
    <property type="molecule type" value="Genomic_DNA"/>
</dbReference>
<comment type="caution">
    <text evidence="2">The sequence shown here is derived from an EMBL/GenBank/DDBJ whole genome shotgun (WGS) entry which is preliminary data.</text>
</comment>
<dbReference type="SUPFAM" id="SSF49503">
    <property type="entry name" value="Cupredoxins"/>
    <property type="match status" value="1"/>
</dbReference>
<keyword evidence="3" id="KW-1185">Reference proteome</keyword>
<dbReference type="InterPro" id="IPR008972">
    <property type="entry name" value="Cupredoxin"/>
</dbReference>
<evidence type="ECO:0000313" key="3">
    <source>
        <dbReference type="Proteomes" id="UP000019678"/>
    </source>
</evidence>
<name>A0A017TDW3_9BACT</name>